<evidence type="ECO:0000313" key="1">
    <source>
        <dbReference type="EMBL" id="CAH3145208.1"/>
    </source>
</evidence>
<dbReference type="Gene3D" id="1.20.890.10">
    <property type="entry name" value="cAMP-dependent protein kinase regulatory subunit, dimerization-anchoring domain"/>
    <property type="match status" value="1"/>
</dbReference>
<proteinExistence type="predicted"/>
<dbReference type="Proteomes" id="UP001159428">
    <property type="component" value="Unassembled WGS sequence"/>
</dbReference>
<organism evidence="1 2">
    <name type="scientific">Pocillopora meandrina</name>
    <dbReference type="NCBI Taxonomy" id="46732"/>
    <lineage>
        <taxon>Eukaryota</taxon>
        <taxon>Metazoa</taxon>
        <taxon>Cnidaria</taxon>
        <taxon>Anthozoa</taxon>
        <taxon>Hexacorallia</taxon>
        <taxon>Scleractinia</taxon>
        <taxon>Astrocoeniina</taxon>
        <taxon>Pocilloporidae</taxon>
        <taxon>Pocillopora</taxon>
    </lineage>
</organism>
<name>A0AAU9XF00_9CNID</name>
<sequence length="110" mass="12725">MAKNSDVGENESVKDFFTTNRNDLYSYTECRDIGKKFLSDLKQAVIGENLQEIEEPRAKATKYLEETEILQLIEDLITKLVFERPEKPMEFLVKEIEDVKGRGSESQSMD</sequence>
<dbReference type="AlphaFoldDB" id="A0AAU9XF00"/>
<dbReference type="EMBL" id="CALNXJ010000040">
    <property type="protein sequence ID" value="CAH3145208.1"/>
    <property type="molecule type" value="Genomic_DNA"/>
</dbReference>
<dbReference type="PANTHER" id="PTHR21847">
    <property type="entry name" value="EF-HAND CALCIUM-BINDING DOMAIN-CONTAINING PROTEIN 10"/>
    <property type="match status" value="1"/>
</dbReference>
<reference evidence="1 2" key="1">
    <citation type="submission" date="2022-05" db="EMBL/GenBank/DDBJ databases">
        <authorList>
            <consortium name="Genoscope - CEA"/>
            <person name="William W."/>
        </authorList>
    </citation>
    <scope>NUCLEOTIDE SEQUENCE [LARGE SCALE GENOMIC DNA]</scope>
</reference>
<dbReference type="SUPFAM" id="SSF47391">
    <property type="entry name" value="Dimerization-anchoring domain of cAMP-dependent PK regulatory subunit"/>
    <property type="match status" value="1"/>
</dbReference>
<evidence type="ECO:0000313" key="2">
    <source>
        <dbReference type="Proteomes" id="UP001159428"/>
    </source>
</evidence>
<gene>
    <name evidence="1" type="ORF">PMEA_00022417</name>
</gene>
<accession>A0AAU9XF00</accession>
<dbReference type="PANTHER" id="PTHR21847:SF1">
    <property type="entry name" value="EF-HAND CALCIUM-BINDING DOMAIN-CONTAINING PROTEIN 10"/>
    <property type="match status" value="1"/>
</dbReference>
<dbReference type="InterPro" id="IPR039879">
    <property type="entry name" value="EFC10"/>
</dbReference>
<comment type="caution">
    <text evidence="1">The sequence shown here is derived from an EMBL/GenBank/DDBJ whole genome shotgun (WGS) entry which is preliminary data.</text>
</comment>
<dbReference type="CDD" id="cd22961">
    <property type="entry name" value="DD_TEX55-like"/>
    <property type="match status" value="1"/>
</dbReference>
<protein>
    <submittedName>
        <fullName evidence="1">Uncharacterized protein</fullName>
    </submittedName>
</protein>
<keyword evidence="2" id="KW-1185">Reference proteome</keyword>